<dbReference type="EMBL" id="HG001927">
    <property type="protein sequence ID" value="CDF77587.1"/>
    <property type="molecule type" value="Genomic_DNA"/>
</dbReference>
<dbReference type="KEGG" id="ccp:CHC_T00000976001"/>
<evidence type="ECO:0000313" key="2">
    <source>
        <dbReference type="Proteomes" id="UP000012073"/>
    </source>
</evidence>
<keyword evidence="2" id="KW-1185">Reference proteome</keyword>
<dbReference type="RefSeq" id="XP_005718271.1">
    <property type="nucleotide sequence ID" value="XM_005718214.1"/>
</dbReference>
<gene>
    <name evidence="1" type="ORF">CHC_T00000976001</name>
</gene>
<reference evidence="2" key="1">
    <citation type="journal article" date="2013" name="Proc. Natl. Acad. Sci. U.S.A.">
        <title>Genome structure and metabolic features in the red seaweed Chondrus crispus shed light on evolution of the Archaeplastida.</title>
        <authorList>
            <person name="Collen J."/>
            <person name="Porcel B."/>
            <person name="Carre W."/>
            <person name="Ball S.G."/>
            <person name="Chaparro C."/>
            <person name="Tonon T."/>
            <person name="Barbeyron T."/>
            <person name="Michel G."/>
            <person name="Noel B."/>
            <person name="Valentin K."/>
            <person name="Elias M."/>
            <person name="Artiguenave F."/>
            <person name="Arun A."/>
            <person name="Aury J.M."/>
            <person name="Barbosa-Neto J.F."/>
            <person name="Bothwell J.H."/>
            <person name="Bouget F.Y."/>
            <person name="Brillet L."/>
            <person name="Cabello-Hurtado F."/>
            <person name="Capella-Gutierrez S."/>
            <person name="Charrier B."/>
            <person name="Cladiere L."/>
            <person name="Cock J.M."/>
            <person name="Coelho S.M."/>
            <person name="Colleoni C."/>
            <person name="Czjzek M."/>
            <person name="Da Silva C."/>
            <person name="Delage L."/>
            <person name="Denoeud F."/>
            <person name="Deschamps P."/>
            <person name="Dittami S.M."/>
            <person name="Gabaldon T."/>
            <person name="Gachon C.M."/>
            <person name="Groisillier A."/>
            <person name="Herve C."/>
            <person name="Jabbari K."/>
            <person name="Katinka M."/>
            <person name="Kloareg B."/>
            <person name="Kowalczyk N."/>
            <person name="Labadie K."/>
            <person name="Leblanc C."/>
            <person name="Lopez P.J."/>
            <person name="McLachlan D.H."/>
            <person name="Meslet-Cladiere L."/>
            <person name="Moustafa A."/>
            <person name="Nehr Z."/>
            <person name="Nyvall Collen P."/>
            <person name="Panaud O."/>
            <person name="Partensky F."/>
            <person name="Poulain J."/>
            <person name="Rensing S.A."/>
            <person name="Rousvoal S."/>
            <person name="Samson G."/>
            <person name="Symeonidi A."/>
            <person name="Weissenbach J."/>
            <person name="Zambounis A."/>
            <person name="Wincker P."/>
            <person name="Boyen C."/>
        </authorList>
    </citation>
    <scope>NUCLEOTIDE SEQUENCE [LARGE SCALE GENOMIC DNA]</scope>
    <source>
        <strain evidence="2">cv. Stackhouse</strain>
    </source>
</reference>
<organism evidence="1 2">
    <name type="scientific">Chondrus crispus</name>
    <name type="common">Carrageen Irish moss</name>
    <name type="synonym">Polymorpha crispa</name>
    <dbReference type="NCBI Taxonomy" id="2769"/>
    <lineage>
        <taxon>Eukaryota</taxon>
        <taxon>Rhodophyta</taxon>
        <taxon>Florideophyceae</taxon>
        <taxon>Rhodymeniophycidae</taxon>
        <taxon>Gigartinales</taxon>
        <taxon>Gigartinaceae</taxon>
        <taxon>Chondrus</taxon>
    </lineage>
</organism>
<name>S0F395_CHOCR</name>
<dbReference type="Proteomes" id="UP000012073">
    <property type="component" value="Unassembled WGS sequence"/>
</dbReference>
<evidence type="ECO:0000313" key="1">
    <source>
        <dbReference type="EMBL" id="CDF77587.1"/>
    </source>
</evidence>
<dbReference type="AlphaFoldDB" id="S0F395"/>
<proteinExistence type="predicted"/>
<dbReference type="GeneID" id="17325991"/>
<sequence length="47" mass="4962">MACGVANTAGKLPEWPPCPVIFPPIRSLRSTVSTSPMCHHPCSPAIC</sequence>
<dbReference type="Gramene" id="CDF77587">
    <property type="protein sequence ID" value="CDF77587"/>
    <property type="gene ID" value="CHC_T00000976001"/>
</dbReference>
<accession>S0F395</accession>
<protein>
    <submittedName>
        <fullName evidence="1">Uncharacterized protein</fullName>
    </submittedName>
</protein>